<feature type="domain" description="BTB" evidence="2">
    <location>
        <begin position="317"/>
        <end position="391"/>
    </location>
</feature>
<organism evidence="3 4">
    <name type="scientific">Cloeon dipterum</name>
    <dbReference type="NCBI Taxonomy" id="197152"/>
    <lineage>
        <taxon>Eukaryota</taxon>
        <taxon>Metazoa</taxon>
        <taxon>Ecdysozoa</taxon>
        <taxon>Arthropoda</taxon>
        <taxon>Hexapoda</taxon>
        <taxon>Insecta</taxon>
        <taxon>Pterygota</taxon>
        <taxon>Palaeoptera</taxon>
        <taxon>Ephemeroptera</taxon>
        <taxon>Pisciforma</taxon>
        <taxon>Baetidae</taxon>
        <taxon>Cloeon</taxon>
    </lineage>
</organism>
<feature type="compositionally biased region" description="Basic and acidic residues" evidence="1">
    <location>
        <begin position="897"/>
        <end position="908"/>
    </location>
</feature>
<dbReference type="Pfam" id="PF07707">
    <property type="entry name" value="BACK"/>
    <property type="match status" value="2"/>
</dbReference>
<dbReference type="Pfam" id="PF15961">
    <property type="entry name" value="DUF4764"/>
    <property type="match status" value="1"/>
</dbReference>
<dbReference type="InterPro" id="IPR000210">
    <property type="entry name" value="BTB/POZ_dom"/>
</dbReference>
<accession>A0A8S1CPU0</accession>
<dbReference type="InterPro" id="IPR011333">
    <property type="entry name" value="SKP1/BTB/POZ_sf"/>
</dbReference>
<dbReference type="InterPro" id="IPR031885">
    <property type="entry name" value="DUF4764"/>
</dbReference>
<dbReference type="Gene3D" id="1.25.40.420">
    <property type="match status" value="2"/>
</dbReference>
<feature type="compositionally biased region" description="Basic residues" evidence="1">
    <location>
        <begin position="1034"/>
        <end position="1044"/>
    </location>
</feature>
<dbReference type="GO" id="GO:0005829">
    <property type="term" value="C:cytosol"/>
    <property type="evidence" value="ECO:0007669"/>
    <property type="project" value="TreeGrafter"/>
</dbReference>
<dbReference type="PANTHER" id="PTHR45774:SF3">
    <property type="entry name" value="BTB (POZ) DOMAIN-CONTAINING 2B-RELATED"/>
    <property type="match status" value="1"/>
</dbReference>
<feature type="compositionally biased region" description="Basic residues" evidence="1">
    <location>
        <begin position="909"/>
        <end position="923"/>
    </location>
</feature>
<feature type="domain" description="BTB" evidence="2">
    <location>
        <begin position="12"/>
        <end position="86"/>
    </location>
</feature>
<dbReference type="OrthoDB" id="5981545at2759"/>
<dbReference type="SMART" id="SM00225">
    <property type="entry name" value="BTB"/>
    <property type="match status" value="2"/>
</dbReference>
<feature type="region of interest" description="Disordered" evidence="1">
    <location>
        <begin position="1031"/>
        <end position="1052"/>
    </location>
</feature>
<comment type="caution">
    <text evidence="3">The sequence shown here is derived from an EMBL/GenBank/DDBJ whole genome shotgun (WGS) entry which is preliminary data.</text>
</comment>
<protein>
    <recommendedName>
        <fullName evidence="2">BTB domain-containing protein</fullName>
    </recommendedName>
</protein>
<dbReference type="InterPro" id="IPR011705">
    <property type="entry name" value="BACK"/>
</dbReference>
<sequence length="1312" mass="146669">MQLGFYTEEEFYDCSFLVGKDDDIEIFKCHKLVLAAQSQVFAKMLFGSFSEAHQSRDEPIAFNDCTPSTFDLAMRFIYGNVQEFSTIPVACDVYKFAHKWQFQNLKQAAMNTLRESKPDEVLMVYEMHALLGDDEEKNHCKKFIIKNTSEVLSSPSWIHASSSTVDEIFKEPVLKVTSERELFDALVRWDDTEYESSDVQVNCDSPRSRTLFQLDTEQVYIESINLDCFIMEENKGREANLICSVTEHKSGKQVAVVKFKGLIDNDLEGDFASWMKQLEAASKKEAANSKKQQPVDCGKSYQINNDRLAWYTESRFYDCSFSVGRENPKIFKCHRIVLALESEVFEKMLFGSFAEGRKMKDDAIVFDDSTLPETFDQVMRFIYGYEISLEEAAVEVLRKTVKADQILMVYEMHRFFGDVKEEEFYRQKIKNEIGKVLSSASWIQATPSTVLDIFKEKVLTVSEKELFDALVRWGRANETSAAHLRAKIDSALKEIRFMSMDAEDFAKLSSDNAEIFSVEERQNSGKQLAIEKFKGNIGPETTGVTFLMPVLLENNTQYAVSIQYFNKNPLRSKKYVYEANPSAADGMSSELMMEQQQPHELQNGARILSINGQTIVVNGVKMDSGVSGGQLFSVLEHCVRQPQEEAAVVQQTELDGPEGGLLVYFDDESSELQSVQISADQAAALGLDGNTLLAPEPPPLALQQQQQMEKTPPPAPPPCKPVTLSIFLPQTKQVAPPRPQPVQIVPKLPATSLLTVQPETRVVRTAIGRADKVIPRILATPTAAPPLVPFSKSVLKAKPIAVRPVGSNENPIKLVQHGQTYHSMQPLNQEQLKQISSVLQQKQIETAPNTKIVYRVVMPGATDCEKVATADKPLPRKRGRPSKVKKASDDEEYNEPDITKGEKEERKKLIPRTRSGRLSRPPRHMVKDYKRIHHLDFAEPDLDDSDGGYSDYQISDSEVGAPQIIDPQMSENNSPNTLAEVQRAPKKYDSKFRCPTCDKIYLGTKRLTQHFQQYPDHGSVDCVPVQLPSAKETMKKKKPSRPLRKPPLQETKNKIRNILSKCEPHEVAEIAGSVVAQSVDLWHLLLLKVAAKDNSGTRTEAVLREVDQLLEKAKHALQSTVLNHHQTDQFADATEINVANSAAAAALNIAPGPLKVDRLEDARICWQPEIVEKEATPPQLPPLPEQVRTELSSLGDATVGSDTDMLVDSVPSFELTADLKLDKPLDGTLLSDTMDEIVTAGLNSLVGGKEDIEGFPPATVFDGQTLDMAIKAGWDSLADHHALDQTALDGATPVVDFDDISEEFNRNTQAQC</sequence>
<proteinExistence type="predicted"/>
<dbReference type="GO" id="GO:0022008">
    <property type="term" value="P:neurogenesis"/>
    <property type="evidence" value="ECO:0007669"/>
    <property type="project" value="TreeGrafter"/>
</dbReference>
<evidence type="ECO:0000313" key="4">
    <source>
        <dbReference type="Proteomes" id="UP000494165"/>
    </source>
</evidence>
<dbReference type="CDD" id="cd18186">
    <property type="entry name" value="BTB_POZ_ZBTB_KLHL-like"/>
    <property type="match status" value="2"/>
</dbReference>
<dbReference type="Gene3D" id="3.30.710.10">
    <property type="entry name" value="Potassium Channel Kv1.1, Chain A"/>
    <property type="match status" value="2"/>
</dbReference>
<feature type="region of interest" description="Disordered" evidence="1">
    <location>
        <begin position="868"/>
        <end position="923"/>
    </location>
</feature>
<dbReference type="SUPFAM" id="SSF54695">
    <property type="entry name" value="POZ domain"/>
    <property type="match status" value="2"/>
</dbReference>
<gene>
    <name evidence="3" type="ORF">CLODIP_2_CD14687</name>
</gene>
<name>A0A8S1CPU0_9INSE</name>
<feature type="compositionally biased region" description="Basic residues" evidence="1">
    <location>
        <begin position="875"/>
        <end position="885"/>
    </location>
</feature>
<keyword evidence="4" id="KW-1185">Reference proteome</keyword>
<evidence type="ECO:0000259" key="2">
    <source>
        <dbReference type="PROSITE" id="PS50097"/>
    </source>
</evidence>
<dbReference type="PROSITE" id="PS50097">
    <property type="entry name" value="BTB"/>
    <property type="match status" value="2"/>
</dbReference>
<dbReference type="Proteomes" id="UP000494165">
    <property type="component" value="Unassembled WGS sequence"/>
</dbReference>
<evidence type="ECO:0000256" key="1">
    <source>
        <dbReference type="SAM" id="MobiDB-lite"/>
    </source>
</evidence>
<dbReference type="Pfam" id="PF00651">
    <property type="entry name" value="BTB"/>
    <property type="match status" value="2"/>
</dbReference>
<dbReference type="EMBL" id="CADEPI010000049">
    <property type="protein sequence ID" value="CAB3369948.1"/>
    <property type="molecule type" value="Genomic_DNA"/>
</dbReference>
<reference evidence="3 4" key="1">
    <citation type="submission" date="2020-04" db="EMBL/GenBank/DDBJ databases">
        <authorList>
            <person name="Alioto T."/>
            <person name="Alioto T."/>
            <person name="Gomez Garrido J."/>
        </authorList>
    </citation>
    <scope>NUCLEOTIDE SEQUENCE [LARGE SCALE GENOMIC DNA]</scope>
</reference>
<dbReference type="PANTHER" id="PTHR45774">
    <property type="entry name" value="BTB/POZ DOMAIN-CONTAINING"/>
    <property type="match status" value="1"/>
</dbReference>
<evidence type="ECO:0000313" key="3">
    <source>
        <dbReference type="EMBL" id="CAB3369948.1"/>
    </source>
</evidence>